<comment type="subcellular location">
    <subcellularLocation>
        <location evidence="1">Membrane</location>
        <topology evidence="1">Multi-pass membrane protein</topology>
    </subcellularLocation>
</comment>
<dbReference type="InterPro" id="IPR002033">
    <property type="entry name" value="TatC"/>
</dbReference>
<comment type="caution">
    <text evidence="6">The sequence shown here is derived from an EMBL/GenBank/DDBJ whole genome shotgun (WGS) entry which is preliminary data.</text>
</comment>
<dbReference type="Pfam" id="PF00902">
    <property type="entry name" value="TatC"/>
    <property type="match status" value="1"/>
</dbReference>
<evidence type="ECO:0000256" key="2">
    <source>
        <dbReference type="ARBA" id="ARBA00022692"/>
    </source>
</evidence>
<dbReference type="Proteomes" id="UP000178379">
    <property type="component" value="Unassembled WGS sequence"/>
</dbReference>
<organism evidence="6 7">
    <name type="scientific">Candidatus Muproteobacteria bacterium RBG_16_62_13</name>
    <dbReference type="NCBI Taxonomy" id="1817756"/>
    <lineage>
        <taxon>Bacteria</taxon>
        <taxon>Pseudomonadati</taxon>
        <taxon>Pseudomonadota</taxon>
        <taxon>Candidatus Muproteobacteria</taxon>
    </lineage>
</organism>
<keyword evidence="4 5" id="KW-0472">Membrane</keyword>
<dbReference type="GO" id="GO:0065002">
    <property type="term" value="P:intracellular protein transmembrane transport"/>
    <property type="evidence" value="ECO:0007669"/>
    <property type="project" value="TreeGrafter"/>
</dbReference>
<proteinExistence type="inferred from homology"/>
<dbReference type="EMBL" id="MFSQ01000116">
    <property type="protein sequence ID" value="OGI38612.1"/>
    <property type="molecule type" value="Genomic_DNA"/>
</dbReference>
<keyword evidence="3 5" id="KW-1133">Transmembrane helix</keyword>
<gene>
    <name evidence="6" type="ORF">A2140_05950</name>
</gene>
<dbReference type="HAMAP" id="MF_00902">
    <property type="entry name" value="TatC"/>
    <property type="match status" value="1"/>
</dbReference>
<evidence type="ECO:0000256" key="1">
    <source>
        <dbReference type="ARBA" id="ARBA00004141"/>
    </source>
</evidence>
<dbReference type="PROSITE" id="PS01218">
    <property type="entry name" value="TATC"/>
    <property type="match status" value="1"/>
</dbReference>
<dbReference type="InterPro" id="IPR019820">
    <property type="entry name" value="Sec-indep_translocase_CS"/>
</dbReference>
<evidence type="ECO:0000313" key="6">
    <source>
        <dbReference type="EMBL" id="OGI38612.1"/>
    </source>
</evidence>
<dbReference type="PRINTS" id="PR01840">
    <property type="entry name" value="TATCFAMILY"/>
</dbReference>
<feature type="non-terminal residue" evidence="6">
    <location>
        <position position="1"/>
    </location>
</feature>
<dbReference type="PANTHER" id="PTHR30371">
    <property type="entry name" value="SEC-INDEPENDENT PROTEIN TRANSLOCASE PROTEIN TATC"/>
    <property type="match status" value="1"/>
</dbReference>
<feature type="transmembrane region" description="Helical" evidence="5">
    <location>
        <begin position="100"/>
        <end position="121"/>
    </location>
</feature>
<evidence type="ECO:0000313" key="7">
    <source>
        <dbReference type="Proteomes" id="UP000178379"/>
    </source>
</evidence>
<protein>
    <submittedName>
        <fullName evidence="6">Twin arginine-targeting protein translocase TatC</fullName>
    </submittedName>
</protein>
<dbReference type="GO" id="GO:0009977">
    <property type="term" value="F:proton motive force dependent protein transmembrane transporter activity"/>
    <property type="evidence" value="ECO:0007669"/>
    <property type="project" value="TreeGrafter"/>
</dbReference>
<sequence>RDRIMKAILAVIVVFLALVYFANDIYTMLASPLLAALPKGATMIATEVASPFLTPIRLTALASLVVAMPVVLYQIWAFIAPGLYRHEKRLAMPLLVSSVLLFYAGMAFAYFAVFPAVFGFLAGTTPVGVTMMTDIKAYLDFVLSLFFAFGFAFEVPVAVVILVVMGVVSPDALSEKRSYVIVGIFVAAAILTPPDVLSQLLLAGPMWLLYEIGLLIARRLHRVREQASPESAGE</sequence>
<keyword evidence="2 5" id="KW-0812">Transmembrane</keyword>
<dbReference type="GO" id="GO:0043953">
    <property type="term" value="P:protein transport by the Tat complex"/>
    <property type="evidence" value="ECO:0007669"/>
    <property type="project" value="TreeGrafter"/>
</dbReference>
<reference evidence="6 7" key="1">
    <citation type="journal article" date="2016" name="Nat. Commun.">
        <title>Thousands of microbial genomes shed light on interconnected biogeochemical processes in an aquifer system.</title>
        <authorList>
            <person name="Anantharaman K."/>
            <person name="Brown C.T."/>
            <person name="Hug L.A."/>
            <person name="Sharon I."/>
            <person name="Castelle C.J."/>
            <person name="Probst A.J."/>
            <person name="Thomas B.C."/>
            <person name="Singh A."/>
            <person name="Wilkins M.J."/>
            <person name="Karaoz U."/>
            <person name="Brodie E.L."/>
            <person name="Williams K.H."/>
            <person name="Hubbard S.S."/>
            <person name="Banfield J.F."/>
        </authorList>
    </citation>
    <scope>NUCLEOTIDE SEQUENCE [LARGE SCALE GENOMIC DNA]</scope>
</reference>
<evidence type="ECO:0000256" key="4">
    <source>
        <dbReference type="ARBA" id="ARBA00023136"/>
    </source>
</evidence>
<evidence type="ECO:0000256" key="3">
    <source>
        <dbReference type="ARBA" id="ARBA00022989"/>
    </source>
</evidence>
<feature type="transmembrane region" description="Helical" evidence="5">
    <location>
        <begin position="60"/>
        <end position="79"/>
    </location>
</feature>
<feature type="transmembrane region" description="Helical" evidence="5">
    <location>
        <begin position="141"/>
        <end position="165"/>
    </location>
</feature>
<dbReference type="PANTHER" id="PTHR30371:SF0">
    <property type="entry name" value="SEC-INDEPENDENT PROTEIN TRANSLOCASE PROTEIN TATC, CHLOROPLASTIC-RELATED"/>
    <property type="match status" value="1"/>
</dbReference>
<dbReference type="GO" id="GO:0033281">
    <property type="term" value="C:TAT protein transport complex"/>
    <property type="evidence" value="ECO:0007669"/>
    <property type="project" value="TreeGrafter"/>
</dbReference>
<name>A0A1F6T0A5_9PROT</name>
<dbReference type="NCBIfam" id="TIGR00945">
    <property type="entry name" value="tatC"/>
    <property type="match status" value="1"/>
</dbReference>
<dbReference type="AlphaFoldDB" id="A0A1F6T0A5"/>
<accession>A0A1F6T0A5</accession>
<feature type="transmembrane region" description="Helical" evidence="5">
    <location>
        <begin position="177"/>
        <end position="194"/>
    </location>
</feature>
<evidence type="ECO:0000256" key="5">
    <source>
        <dbReference type="SAM" id="Phobius"/>
    </source>
</evidence>